<organism evidence="5 6">
    <name type="scientific">Candidatus Propionivibrio dominans</name>
    <dbReference type="NCBI Taxonomy" id="2954373"/>
    <lineage>
        <taxon>Bacteria</taxon>
        <taxon>Pseudomonadati</taxon>
        <taxon>Pseudomonadota</taxon>
        <taxon>Betaproteobacteria</taxon>
        <taxon>Rhodocyclales</taxon>
        <taxon>Rhodocyclaceae</taxon>
        <taxon>Propionivibrio</taxon>
    </lineage>
</organism>
<accession>A0A9D7IDR3</accession>
<evidence type="ECO:0000256" key="1">
    <source>
        <dbReference type="ARBA" id="ARBA00022737"/>
    </source>
</evidence>
<gene>
    <name evidence="5" type="ORF">IPJ48_15610</name>
</gene>
<evidence type="ECO:0000313" key="6">
    <source>
        <dbReference type="Proteomes" id="UP000886602"/>
    </source>
</evidence>
<keyword evidence="4" id="KW-0732">Signal</keyword>
<dbReference type="Proteomes" id="UP000886602">
    <property type="component" value="Unassembled WGS sequence"/>
</dbReference>
<feature type="chain" id="PRO_5039307208" evidence="4">
    <location>
        <begin position="24"/>
        <end position="583"/>
    </location>
</feature>
<dbReference type="Pfam" id="PF14559">
    <property type="entry name" value="TPR_19"/>
    <property type="match status" value="1"/>
</dbReference>
<name>A0A9D7IDR3_9RHOO</name>
<comment type="caution">
    <text evidence="5">The sequence shown here is derived from an EMBL/GenBank/DDBJ whole genome shotgun (WGS) entry which is preliminary data.</text>
</comment>
<dbReference type="AlphaFoldDB" id="A0A9D7IDR3"/>
<reference evidence="5" key="1">
    <citation type="submission" date="2020-10" db="EMBL/GenBank/DDBJ databases">
        <title>Connecting structure to function with the recovery of over 1000 high-quality activated sludge metagenome-assembled genomes encoding full-length rRNA genes using long-read sequencing.</title>
        <authorList>
            <person name="Singleton C.M."/>
            <person name="Petriglieri F."/>
            <person name="Kristensen J.M."/>
            <person name="Kirkegaard R.H."/>
            <person name="Michaelsen T.Y."/>
            <person name="Andersen M.H."/>
            <person name="Karst S.M."/>
            <person name="Dueholm M.S."/>
            <person name="Nielsen P.H."/>
            <person name="Albertsen M."/>
        </authorList>
    </citation>
    <scope>NUCLEOTIDE SEQUENCE</scope>
    <source>
        <strain evidence="5">EsbW_18-Q3-R4-48_MAXAC.044</strain>
    </source>
</reference>
<dbReference type="EMBL" id="JADJNC010000029">
    <property type="protein sequence ID" value="MBK7424385.1"/>
    <property type="molecule type" value="Genomic_DNA"/>
</dbReference>
<evidence type="ECO:0000256" key="4">
    <source>
        <dbReference type="SAM" id="SignalP"/>
    </source>
</evidence>
<dbReference type="InterPro" id="IPR052346">
    <property type="entry name" value="O-mannosyl-transferase_TMTC"/>
</dbReference>
<dbReference type="GO" id="GO:0035269">
    <property type="term" value="P:protein O-linked glycosylation via mannose"/>
    <property type="evidence" value="ECO:0007669"/>
    <property type="project" value="TreeGrafter"/>
</dbReference>
<evidence type="ECO:0000256" key="2">
    <source>
        <dbReference type="ARBA" id="ARBA00022803"/>
    </source>
</evidence>
<dbReference type="Gene3D" id="1.25.40.10">
    <property type="entry name" value="Tetratricopeptide repeat domain"/>
    <property type="match status" value="2"/>
</dbReference>
<dbReference type="InterPro" id="IPR011990">
    <property type="entry name" value="TPR-like_helical_dom_sf"/>
</dbReference>
<keyword evidence="2" id="KW-0802">TPR repeat</keyword>
<dbReference type="SUPFAM" id="SSF48452">
    <property type="entry name" value="TPR-like"/>
    <property type="match status" value="2"/>
</dbReference>
<keyword evidence="1" id="KW-0677">Repeat</keyword>
<feature type="signal peptide" evidence="4">
    <location>
        <begin position="1"/>
        <end position="23"/>
    </location>
</feature>
<dbReference type="InterPro" id="IPR019734">
    <property type="entry name" value="TPR_rpt"/>
</dbReference>
<dbReference type="PANTHER" id="PTHR44227">
    <property type="match status" value="1"/>
</dbReference>
<evidence type="ECO:0000313" key="5">
    <source>
        <dbReference type="EMBL" id="MBK7424385.1"/>
    </source>
</evidence>
<evidence type="ECO:0000256" key="3">
    <source>
        <dbReference type="SAM" id="MobiDB-lite"/>
    </source>
</evidence>
<feature type="region of interest" description="Disordered" evidence="3">
    <location>
        <begin position="30"/>
        <end position="55"/>
    </location>
</feature>
<dbReference type="Pfam" id="PF13432">
    <property type="entry name" value="TPR_16"/>
    <property type="match status" value="3"/>
</dbReference>
<dbReference type="GO" id="GO:0030968">
    <property type="term" value="P:endoplasmic reticulum unfolded protein response"/>
    <property type="evidence" value="ECO:0007669"/>
    <property type="project" value="TreeGrafter"/>
</dbReference>
<dbReference type="SMART" id="SM00028">
    <property type="entry name" value="TPR"/>
    <property type="match status" value="5"/>
</dbReference>
<proteinExistence type="predicted"/>
<protein>
    <submittedName>
        <fullName evidence="5">Tetratricopeptide repeat protein</fullName>
    </submittedName>
</protein>
<dbReference type="GO" id="GO:0000030">
    <property type="term" value="F:mannosyltransferase activity"/>
    <property type="evidence" value="ECO:0007669"/>
    <property type="project" value="TreeGrafter"/>
</dbReference>
<sequence length="583" mass="64885">MKHIRRTLCFAALSIVYSLPLLAADGAAPARKRTPAVRETKRPTTPELRPGDTQYANQPGQVIYQVLLAEIALQRGDANLASQAYADLALRTRDPQVLERTVEVAGYARRFDLALEAARLWIDVDPTSKRAQQMMVSVMILSNQLDDLAPGLIRMLEVDKESLADNLLGLNRMFARNPDRQAVFSLIDKVTRPFFGIAEAHYAVALAAVSAGVNERALAEVRRALELRTDWEMAALLQAQLLSRESPAEAISFMQGFVERNPKAFDVRLYLARALIGEKRYGEARSHFDLLLAAYPERAEVLYPAAILALQQDDRTLAEARLKLLVTLDIPDKSLAYYYLGQIAEEDKRSAEALAHYAQVGAGEHYLPAQLRSAQLLAGQGQLDAARKQLGKAKAGTPEERVQLLIAEASLLREARQTQAAFDLLDQALAGQPEQPELLYESALLAERLGRLDLLESRLRKLIELRPESAQAYNALGYSYAERNLRLPEARELIEKALKLAPEDSFILDSLGWVLYRQGDLPGALSILERAYAKRADPEIAAHLGEVLWVLGRKEEAGRILREAQQKFPTNEALADLIKKFAL</sequence>
<dbReference type="PANTHER" id="PTHR44227:SF3">
    <property type="entry name" value="PROTEIN O-MANNOSYL-TRANSFERASE TMTC4"/>
    <property type="match status" value="1"/>
</dbReference>